<dbReference type="Proteomes" id="UP000053352">
    <property type="component" value="Unassembled WGS sequence"/>
</dbReference>
<dbReference type="InterPro" id="IPR009537">
    <property type="entry name" value="DUF1156"/>
</dbReference>
<dbReference type="AlphaFoldDB" id="A0A0V8RVU2"/>
<dbReference type="GO" id="GO:0032259">
    <property type="term" value="P:methylation"/>
    <property type="evidence" value="ECO:0007669"/>
    <property type="project" value="InterPro"/>
</dbReference>
<keyword evidence="3" id="KW-1185">Reference proteome</keyword>
<dbReference type="Gene3D" id="3.40.50.150">
    <property type="entry name" value="Vaccinia Virus protein VP39"/>
    <property type="match status" value="1"/>
</dbReference>
<proteinExistence type="predicted"/>
<reference evidence="2 3" key="1">
    <citation type="submission" date="2015-11" db="EMBL/GenBank/DDBJ databases">
        <title>Genome sequence of Pyrodictium occultum PL-19, a marine hyperthermophilic archaeon isolated from Volcano, Italy.</title>
        <authorList>
            <person name="Utturkar S."/>
            <person name="Huber H."/>
            <person name="Leptihn S."/>
            <person name="Brown S."/>
            <person name="Stetter K.O."/>
            <person name="Podar M."/>
        </authorList>
    </citation>
    <scope>NUCLEOTIDE SEQUENCE [LARGE SCALE GENOMIC DNA]</scope>
    <source>
        <strain evidence="2 3">PL-19</strain>
    </source>
</reference>
<dbReference type="GO" id="GO:0008168">
    <property type="term" value="F:methyltransferase activity"/>
    <property type="evidence" value="ECO:0007669"/>
    <property type="project" value="InterPro"/>
</dbReference>
<evidence type="ECO:0000313" key="2">
    <source>
        <dbReference type="EMBL" id="KSW12185.1"/>
    </source>
</evidence>
<name>A0A0V8RVU2_PYROC</name>
<dbReference type="InterPro" id="IPR002052">
    <property type="entry name" value="DNA_methylase_N6_adenine_CS"/>
</dbReference>
<dbReference type="RefSeq" id="WP_058370866.1">
    <property type="nucleotide sequence ID" value="NZ_LNTB01000001.1"/>
</dbReference>
<comment type="caution">
    <text evidence="2">The sequence shown here is derived from an EMBL/GenBank/DDBJ whole genome shotgun (WGS) entry which is preliminary data.</text>
</comment>
<dbReference type="GO" id="GO:0003676">
    <property type="term" value="F:nucleic acid binding"/>
    <property type="evidence" value="ECO:0007669"/>
    <property type="project" value="InterPro"/>
</dbReference>
<dbReference type="PROSITE" id="PS00092">
    <property type="entry name" value="N6_MTASE"/>
    <property type="match status" value="1"/>
</dbReference>
<sequence length="881" mass="98853">MEPLIAYYFPTENASRESQRERAALFPPSFYLHLWWARRPLAASRATIAALAVDVNGPPSRSFVAEFLNAVRLTPNLPRPAYNYAVNRDWVFRHSRAGDSVLLDLFSGGGSIAFEALRMGFKKVVAVEYNPVAYIILKATLEYPLRYGKKLVEDVRRWAEWLAGNVRRELEQFYPPHPKGRPTSYVWVRVYTCPEGVRMPSLANPILSRNRKIALKLEGFDSKGDPVLRIVSVSDVNKAKEQYSTIHRKRLKCPRSILDSKELQRQYREAMKKWEEEGLYGHHPAVLAAVKLEDGTYVEPTPEIIEAYRRAEEHLRNHWGELVAEDLIPIEAIPEGVKTREVLLRGMDRFYKLFNARQLLLHAAMVKYIREAYSEMLREGYDREYARAVTTYLAIGHGRLLDYNSAITIWDPYGRGSIGHTFSRHTYQFGDDFGEGDIVPGKSRNDLLSWAFFGRVGVVRALERIVSLLEGSNSGIEVVLGDASDAATYAGVDRVDYVVADPPYYDNVQYGELSDFFYVWLKRSIGDLYPEAFTWDVTPKDGEIVVNRAQGKDGAWFEERLTDALSIVRELGAKRLAVMYAHRSSEGLYAMFKAILEAGWKPVGVWGVASEQPKSQHIVGKAAARTMLIIGAVPREKGSRCFFDARFQHKLRSAVEEAVRNVLRLGLGPVDAFMAGVGAAFKLAGGCWPLLTPDGRPVSVKSIIDEASSLASDVIANEVLKAEVDKVTMMYFLARIVHGEPEYDDLRRLGYATGYSHEEFIARFTRGSRASGGRKVYSIRSLNEISLPIKPDSLVEALAVAVRRFLASGVDSAVEALREAGYGLSASVCRLVEVLLEDSSGDEKKALQGIYEVCIRGKPYGRGASSAPGQRSLLDYMRNDR</sequence>
<dbReference type="InterPro" id="IPR029063">
    <property type="entry name" value="SAM-dependent_MTases_sf"/>
</dbReference>
<evidence type="ECO:0000259" key="1">
    <source>
        <dbReference type="Pfam" id="PF06634"/>
    </source>
</evidence>
<dbReference type="SUPFAM" id="SSF53335">
    <property type="entry name" value="S-adenosyl-L-methionine-dependent methyltransferases"/>
    <property type="match status" value="2"/>
</dbReference>
<dbReference type="Pfam" id="PF06634">
    <property type="entry name" value="DUF1156"/>
    <property type="match status" value="1"/>
</dbReference>
<dbReference type="EMBL" id="LNTB01000001">
    <property type="protein sequence ID" value="KSW12185.1"/>
    <property type="molecule type" value="Genomic_DNA"/>
</dbReference>
<protein>
    <recommendedName>
        <fullName evidence="1">DUF1156 domain-containing protein</fullName>
    </recommendedName>
</protein>
<gene>
    <name evidence="2" type="ORF">CF15_05340</name>
</gene>
<evidence type="ECO:0000313" key="3">
    <source>
        <dbReference type="Proteomes" id="UP000053352"/>
    </source>
</evidence>
<dbReference type="STRING" id="2309.CF15_05340"/>
<accession>A0A0V8RVU2</accession>
<organism evidence="2 3">
    <name type="scientific">Pyrodictium occultum</name>
    <dbReference type="NCBI Taxonomy" id="2309"/>
    <lineage>
        <taxon>Archaea</taxon>
        <taxon>Thermoproteota</taxon>
        <taxon>Thermoprotei</taxon>
        <taxon>Desulfurococcales</taxon>
        <taxon>Pyrodictiaceae</taxon>
        <taxon>Pyrodictium</taxon>
    </lineage>
</organism>
<feature type="domain" description="DUF1156" evidence="1">
    <location>
        <begin position="8"/>
        <end position="54"/>
    </location>
</feature>
<dbReference type="OrthoDB" id="93530at2157"/>